<dbReference type="PROSITE" id="PS00463">
    <property type="entry name" value="ZN2_CY6_FUNGAL_1"/>
    <property type="match status" value="1"/>
</dbReference>
<comment type="subcellular location">
    <subcellularLocation>
        <location evidence="1">Nucleus</location>
    </subcellularLocation>
</comment>
<dbReference type="GO" id="GO:0008270">
    <property type="term" value="F:zinc ion binding"/>
    <property type="evidence" value="ECO:0007669"/>
    <property type="project" value="InterPro"/>
</dbReference>
<proteinExistence type="predicted"/>
<dbReference type="Gene3D" id="4.10.240.10">
    <property type="entry name" value="Zn(2)-C6 fungal-type DNA-binding domain"/>
    <property type="match status" value="1"/>
</dbReference>
<keyword evidence="2" id="KW-0539">Nucleus</keyword>
<dbReference type="CDD" id="cd00067">
    <property type="entry name" value="GAL4"/>
    <property type="match status" value="1"/>
</dbReference>
<dbReference type="Pfam" id="PF00172">
    <property type="entry name" value="Zn_clus"/>
    <property type="match status" value="1"/>
</dbReference>
<dbReference type="GO" id="GO:0000981">
    <property type="term" value="F:DNA-binding transcription factor activity, RNA polymerase II-specific"/>
    <property type="evidence" value="ECO:0007669"/>
    <property type="project" value="InterPro"/>
</dbReference>
<dbReference type="PANTHER" id="PTHR37534">
    <property type="entry name" value="TRANSCRIPTIONAL ACTIVATOR PROTEIN UGA3"/>
    <property type="match status" value="1"/>
</dbReference>
<name>A0A2L2T9H2_9HYPO</name>
<dbReference type="SUPFAM" id="SSF57701">
    <property type="entry name" value="Zn2/Cys6 DNA-binding domain"/>
    <property type="match status" value="1"/>
</dbReference>
<dbReference type="Pfam" id="PF11951">
    <property type="entry name" value="Fungal_trans_2"/>
    <property type="match status" value="1"/>
</dbReference>
<dbReference type="PANTHER" id="PTHR37534:SF20">
    <property type="entry name" value="PRO1A C6 ZINK-FINGER PROTEIN"/>
    <property type="match status" value="1"/>
</dbReference>
<evidence type="ECO:0000256" key="1">
    <source>
        <dbReference type="ARBA" id="ARBA00004123"/>
    </source>
</evidence>
<protein>
    <recommendedName>
        <fullName evidence="3">Zn(2)-C6 fungal-type domain-containing protein</fullName>
    </recommendedName>
</protein>
<dbReference type="STRING" id="56646.A0A2L2T9H2"/>
<dbReference type="InterPro" id="IPR001138">
    <property type="entry name" value="Zn2Cys6_DnaBD"/>
</dbReference>
<evidence type="ECO:0000256" key="2">
    <source>
        <dbReference type="ARBA" id="ARBA00023242"/>
    </source>
</evidence>
<evidence type="ECO:0000259" key="3">
    <source>
        <dbReference type="PROSITE" id="PS50048"/>
    </source>
</evidence>
<reference evidence="5" key="1">
    <citation type="submission" date="2014-10" db="EMBL/GenBank/DDBJ databases">
        <authorList>
            <person name="King R."/>
        </authorList>
    </citation>
    <scope>NUCLEOTIDE SEQUENCE [LARGE SCALE GENOMIC DNA]</scope>
    <source>
        <strain evidence="5">A3/5</strain>
    </source>
</reference>
<dbReference type="GO" id="GO:0005634">
    <property type="term" value="C:nucleus"/>
    <property type="evidence" value="ECO:0007669"/>
    <property type="project" value="UniProtKB-SubCell"/>
</dbReference>
<dbReference type="PROSITE" id="PS50048">
    <property type="entry name" value="ZN2_CY6_FUNGAL_2"/>
    <property type="match status" value="1"/>
</dbReference>
<dbReference type="EMBL" id="LN649229">
    <property type="protein sequence ID" value="CEI67572.1"/>
    <property type="molecule type" value="Genomic_DNA"/>
</dbReference>
<organism evidence="4 5">
    <name type="scientific">Fusarium venenatum</name>
    <dbReference type="NCBI Taxonomy" id="56646"/>
    <lineage>
        <taxon>Eukaryota</taxon>
        <taxon>Fungi</taxon>
        <taxon>Dikarya</taxon>
        <taxon>Ascomycota</taxon>
        <taxon>Pezizomycotina</taxon>
        <taxon>Sordariomycetes</taxon>
        <taxon>Hypocreomycetidae</taxon>
        <taxon>Hypocreales</taxon>
        <taxon>Nectriaceae</taxon>
        <taxon>Fusarium</taxon>
    </lineage>
</organism>
<sequence>MKPSACWTCRLRHKKCDESLPICGACAALEIDCHYSLQKPQWMETKNRQREAMTLIKGQVKRSAKRRRGIAQMKTIAKGIDGNSGPDTPGPCSDPLAQETHYSLVTPSSEPITSPTISPPEDGVALVAVYMDYIFPILFPFYRPYITQGGRVWLLSLAMNNTGFMSSIVSISSLVLWLVPAHAGPGQEACASKTLDEIHTQASVALGSMQRDLENLHQRGIKNCLSDTVQLLANMMQQLSFELAIAPSGNWQAHLDAATNLFQQILEHHGKVGATRQMSTVLSNLSGPSWPGAVHALNTEQGVFRFFSSILLVADIISSTVLDQPAKLLDYHSELRHSHLCQKPSANLEEITGCETWVLLVISDISTLSQWKKDQMISGKLSKDELIYRATSIERILNNGLDKLDQYDNREDKTQHTRPLELLLNQSGSPYGCSSASSKEWLPLTRIWIYAARTYTLSTKLINSSETSELEISAKQLIQSFDGINSSPWLRWLAWPLCVAGIYASKEQRPAISKIMGLRGHGRSKMQVKLV</sequence>
<evidence type="ECO:0000313" key="4">
    <source>
        <dbReference type="EMBL" id="CEI67572.1"/>
    </source>
</evidence>
<evidence type="ECO:0000313" key="5">
    <source>
        <dbReference type="Proteomes" id="UP000245910"/>
    </source>
</evidence>
<dbReference type="InterPro" id="IPR021858">
    <property type="entry name" value="Fun_TF"/>
</dbReference>
<dbReference type="Proteomes" id="UP000245910">
    <property type="component" value="Chromosome I"/>
</dbReference>
<feature type="domain" description="Zn(2)-C6 fungal-type" evidence="3">
    <location>
        <begin position="5"/>
        <end position="35"/>
    </location>
</feature>
<dbReference type="AlphaFoldDB" id="A0A2L2T9H2"/>
<dbReference type="SMART" id="SM00066">
    <property type="entry name" value="GAL4"/>
    <property type="match status" value="1"/>
</dbReference>
<dbReference type="InterPro" id="IPR036864">
    <property type="entry name" value="Zn2-C6_fun-type_DNA-bd_sf"/>
</dbReference>
<accession>A0A2L2T9H2</accession>
<keyword evidence="5" id="KW-1185">Reference proteome</keyword>